<accession>A0A6J5NU81</accession>
<keyword evidence="1" id="KW-0175">Coiled coil</keyword>
<proteinExistence type="predicted"/>
<gene>
    <name evidence="2" type="ORF">UFOVP783_55</name>
</gene>
<name>A0A6J5NU81_9CAUD</name>
<evidence type="ECO:0000313" key="2">
    <source>
        <dbReference type="EMBL" id="CAB4162513.1"/>
    </source>
</evidence>
<reference evidence="2" key="1">
    <citation type="submission" date="2020-04" db="EMBL/GenBank/DDBJ databases">
        <authorList>
            <person name="Chiriac C."/>
            <person name="Salcher M."/>
            <person name="Ghai R."/>
            <person name="Kavagutti S V."/>
        </authorList>
    </citation>
    <scope>NUCLEOTIDE SEQUENCE</scope>
</reference>
<evidence type="ECO:0000256" key="1">
    <source>
        <dbReference type="SAM" id="Coils"/>
    </source>
</evidence>
<sequence length="212" mass="23166">MRSSKLPYEILIRYNNSGKYQGAHTQFREVFLDDAGELISERLLPAVPFGLDPDFPSSDLLGKIASDALASASSMATEVRVAKEQQSAAENIAKEAQTERDSARLEAQTAAATITQLRDALNTLQHPPAPTRPPGKWWAHAVELLSEFSSAELQTIHTCAIPDVTKLLLTLLAWPGEIWSADQRIVDGLTALEVLGILTPERRAEILAETNP</sequence>
<feature type="coiled-coil region" evidence="1">
    <location>
        <begin position="79"/>
        <end position="113"/>
    </location>
</feature>
<protein>
    <submittedName>
        <fullName evidence="2">Uncharacterized protein</fullName>
    </submittedName>
</protein>
<dbReference type="EMBL" id="LR796738">
    <property type="protein sequence ID" value="CAB4162513.1"/>
    <property type="molecule type" value="Genomic_DNA"/>
</dbReference>
<organism evidence="2">
    <name type="scientific">uncultured Caudovirales phage</name>
    <dbReference type="NCBI Taxonomy" id="2100421"/>
    <lineage>
        <taxon>Viruses</taxon>
        <taxon>Duplodnaviria</taxon>
        <taxon>Heunggongvirae</taxon>
        <taxon>Uroviricota</taxon>
        <taxon>Caudoviricetes</taxon>
        <taxon>Peduoviridae</taxon>
        <taxon>Maltschvirus</taxon>
        <taxon>Maltschvirus maltsch</taxon>
    </lineage>
</organism>